<dbReference type="GeneID" id="11496403"/>
<evidence type="ECO:0000256" key="12">
    <source>
        <dbReference type="SAM" id="Phobius"/>
    </source>
</evidence>
<keyword evidence="3 12" id="KW-0812">Transmembrane</keyword>
<evidence type="ECO:0000256" key="3">
    <source>
        <dbReference type="ARBA" id="ARBA00022692"/>
    </source>
</evidence>
<sequence>MQGILHVLSRNAYPQILIKPAILLPTLFLATKRRTYSSILRRKHDIKSHSLPSAFSTALRSVRPIPSIRSIHNYSPIFQENLRDKKPISPQGLIDNKSQSSISKKMTSNNIKQTTAEGYLPTSSTKRKTSSMVSRLCWLIFGSITLFITLPYAMDTDTVKSLINKTIHNAVFIQLRHLNNKINSSPHSADHKLRINLKFNKASICDWKQNLIKFDDVMITVAQEHGNDLNCKIYQVTISLSIKKWFNGNGLVNDVSIFGLESDLTSIDNSFDDNNNGLIEQFIQCSNYEFGTVKINDSFLKLNEKKFSIFNLELNKLRLSKLLLDFLNATVITGSINNSLFSLHKRQHKLTNLNDVRKDLSPSFQKITRIRLNTINVNDLGLSKTKSYNWIKDGNVEIILDMMLPQNDDHTITTSTRNQNKYMIMDLKFKFKDLKAHLPARPPSLPTTNEPIISLEELKPVIGYINLQRILVNTMKSHEPNIDTSSTYITLNSPMWNSPNVSIQRKKSMLMNNNNSNKNNNHTNTSEKNNSTIIKNNDNKGITINNDNEIILNCKIVKNMVDFENKISFKQTGIYDQLTLELYDDLTRIVEEWEYKNKNDWINQWGTTFASQLLLFGFGAIV</sequence>
<protein>
    <recommendedName>
        <fullName evidence="10">Mitochondrial distribution and morphology protein 32</fullName>
    </recommendedName>
</protein>
<feature type="compositionally biased region" description="Polar residues" evidence="11">
    <location>
        <begin position="96"/>
        <end position="107"/>
    </location>
</feature>
<feature type="region of interest" description="Disordered" evidence="11">
    <location>
        <begin position="512"/>
        <end position="532"/>
    </location>
</feature>
<evidence type="ECO:0000256" key="8">
    <source>
        <dbReference type="ARBA" id="ARBA00023136"/>
    </source>
</evidence>
<dbReference type="InterPro" id="IPR012571">
    <property type="entry name" value="Mdm31/Mdm32"/>
</dbReference>
<organism evidence="13 14">
    <name type="scientific">Naumovozyma dairenensis (strain ATCC 10597 / BCRC 20456 / CBS 421 / NBRC 0211 / NRRL Y-12639)</name>
    <name type="common">Saccharomyces dairenensis</name>
    <dbReference type="NCBI Taxonomy" id="1071378"/>
    <lineage>
        <taxon>Eukaryota</taxon>
        <taxon>Fungi</taxon>
        <taxon>Dikarya</taxon>
        <taxon>Ascomycota</taxon>
        <taxon>Saccharomycotina</taxon>
        <taxon>Saccharomycetes</taxon>
        <taxon>Saccharomycetales</taxon>
        <taxon>Saccharomycetaceae</taxon>
        <taxon>Naumovozyma</taxon>
    </lineage>
</organism>
<evidence type="ECO:0000256" key="4">
    <source>
        <dbReference type="ARBA" id="ARBA00022792"/>
    </source>
</evidence>
<accession>G0W7M7</accession>
<evidence type="ECO:0000256" key="11">
    <source>
        <dbReference type="SAM" id="MobiDB-lite"/>
    </source>
</evidence>
<dbReference type="GO" id="GO:0000001">
    <property type="term" value="P:mitochondrion inheritance"/>
    <property type="evidence" value="ECO:0007669"/>
    <property type="project" value="InterPro"/>
</dbReference>
<gene>
    <name evidence="13" type="primary">NDAI0C01270</name>
    <name evidence="13" type="ordered locus">NDAI_0C01270</name>
</gene>
<keyword evidence="7" id="KW-0496">Mitochondrion</keyword>
<dbReference type="Pfam" id="PF08118">
    <property type="entry name" value="MDM31_MDM32"/>
    <property type="match status" value="1"/>
</dbReference>
<evidence type="ECO:0000256" key="6">
    <source>
        <dbReference type="ARBA" id="ARBA00022989"/>
    </source>
</evidence>
<evidence type="ECO:0000256" key="10">
    <source>
        <dbReference type="ARBA" id="ARBA00040573"/>
    </source>
</evidence>
<feature type="region of interest" description="Disordered" evidence="11">
    <location>
        <begin position="86"/>
        <end position="107"/>
    </location>
</feature>
<evidence type="ECO:0000256" key="1">
    <source>
        <dbReference type="ARBA" id="ARBA00004448"/>
    </source>
</evidence>
<proteinExistence type="inferred from homology"/>
<keyword evidence="14" id="KW-1185">Reference proteome</keyword>
<dbReference type="AlphaFoldDB" id="G0W7M7"/>
<dbReference type="GO" id="GO:0005743">
    <property type="term" value="C:mitochondrial inner membrane"/>
    <property type="evidence" value="ECO:0007669"/>
    <property type="project" value="UniProtKB-SubCell"/>
</dbReference>
<comment type="function">
    <text evidence="9">Involved in the organization of the mitochondrial membranes and the global structure of the mitochondria. Also required for mitochondrial distribution and mobility as well as for the maintenance of mitochondrial DNA nucleoids structures.</text>
</comment>
<comment type="subcellular location">
    <subcellularLocation>
        <location evidence="1">Mitochondrion inner membrane</location>
        <topology evidence="1">Multi-pass membrane protein</topology>
    </subcellularLocation>
</comment>
<evidence type="ECO:0000256" key="9">
    <source>
        <dbReference type="ARBA" id="ARBA00025191"/>
    </source>
</evidence>
<dbReference type="PANTHER" id="PTHR31068:SF1">
    <property type="entry name" value="MITOCHONDRIAL DISTRIBUTION AND MORPHOLOGY PROTEIN 32"/>
    <property type="match status" value="1"/>
</dbReference>
<feature type="transmembrane region" description="Helical" evidence="12">
    <location>
        <begin position="136"/>
        <end position="154"/>
    </location>
</feature>
<evidence type="ECO:0000256" key="7">
    <source>
        <dbReference type="ARBA" id="ARBA00023128"/>
    </source>
</evidence>
<dbReference type="EMBL" id="HE580269">
    <property type="protein sequence ID" value="CCD23788.1"/>
    <property type="molecule type" value="Genomic_DNA"/>
</dbReference>
<evidence type="ECO:0000256" key="5">
    <source>
        <dbReference type="ARBA" id="ARBA00022946"/>
    </source>
</evidence>
<evidence type="ECO:0000313" key="13">
    <source>
        <dbReference type="EMBL" id="CCD23788.1"/>
    </source>
</evidence>
<dbReference type="Proteomes" id="UP000000689">
    <property type="component" value="Chromosome 3"/>
</dbReference>
<keyword evidence="6 12" id="KW-1133">Transmembrane helix</keyword>
<reference evidence="13 14" key="1">
    <citation type="journal article" date="2011" name="Proc. Natl. Acad. Sci. U.S.A.">
        <title>Evolutionary erosion of yeast sex chromosomes by mating-type switching accidents.</title>
        <authorList>
            <person name="Gordon J.L."/>
            <person name="Armisen D."/>
            <person name="Proux-Wera E."/>
            <person name="Oheigeartaigh S.S."/>
            <person name="Byrne K.P."/>
            <person name="Wolfe K.H."/>
        </authorList>
    </citation>
    <scope>NUCLEOTIDE SEQUENCE [LARGE SCALE GENOMIC DNA]</scope>
    <source>
        <strain evidence="14">ATCC 10597 / BCRC 20456 / CBS 421 / NBRC 0211 / NRRL Y-12639</strain>
    </source>
</reference>
<evidence type="ECO:0000256" key="2">
    <source>
        <dbReference type="ARBA" id="ARBA00005687"/>
    </source>
</evidence>
<dbReference type="HOGENOM" id="CLU_016236_3_0_1"/>
<dbReference type="eggNOG" id="ENOG502QQU5">
    <property type="taxonomic scope" value="Eukaryota"/>
</dbReference>
<keyword evidence="5" id="KW-0809">Transit peptide</keyword>
<dbReference type="OrthoDB" id="17678at2759"/>
<dbReference type="GO" id="GO:0007005">
    <property type="term" value="P:mitochondrion organization"/>
    <property type="evidence" value="ECO:0007669"/>
    <property type="project" value="InterPro"/>
</dbReference>
<dbReference type="PANTHER" id="PTHR31068">
    <property type="entry name" value="MITOCHONDRIAL DISTRIBUTION AND MORPHOLOGY PROTEIN 31"/>
    <property type="match status" value="1"/>
</dbReference>
<name>G0W7M7_NAUDC</name>
<evidence type="ECO:0000313" key="14">
    <source>
        <dbReference type="Proteomes" id="UP000000689"/>
    </source>
</evidence>
<dbReference type="KEGG" id="ndi:NDAI_0C01270"/>
<comment type="similarity">
    <text evidence="2">Belongs to the MDM31/MDM32 family.</text>
</comment>
<keyword evidence="8 12" id="KW-0472">Membrane</keyword>
<keyword evidence="4" id="KW-0999">Mitochondrion inner membrane</keyword>
<dbReference type="RefSeq" id="XP_003669031.1">
    <property type="nucleotide sequence ID" value="XM_003668983.1"/>
</dbReference>